<comment type="caution">
    <text evidence="2">The sequence shown here is derived from an EMBL/GenBank/DDBJ whole genome shotgun (WGS) entry which is preliminary data.</text>
</comment>
<proteinExistence type="predicted"/>
<dbReference type="Pfam" id="PF02738">
    <property type="entry name" value="MoCoBD_1"/>
    <property type="match status" value="1"/>
</dbReference>
<evidence type="ECO:0000313" key="2">
    <source>
        <dbReference type="EMBL" id="CAF4266339.1"/>
    </source>
</evidence>
<dbReference type="PANTHER" id="PTHR45444">
    <property type="entry name" value="XANTHINE DEHYDROGENASE"/>
    <property type="match status" value="1"/>
</dbReference>
<dbReference type="InterPro" id="IPR008274">
    <property type="entry name" value="AldOxase/xan_DH_MoCoBD1"/>
</dbReference>
<dbReference type="Gene3D" id="3.30.365.10">
    <property type="entry name" value="Aldehyde oxidase/xanthine dehydrogenase, molybdopterin binding domain"/>
    <property type="match status" value="1"/>
</dbReference>
<gene>
    <name evidence="2" type="ORF">GIL414_LOCUS24353</name>
</gene>
<evidence type="ECO:0000259" key="1">
    <source>
        <dbReference type="Pfam" id="PF02738"/>
    </source>
</evidence>
<reference evidence="2" key="1">
    <citation type="submission" date="2021-02" db="EMBL/GenBank/DDBJ databases">
        <authorList>
            <person name="Nowell W R."/>
        </authorList>
    </citation>
    <scope>NUCLEOTIDE SEQUENCE</scope>
</reference>
<dbReference type="Proteomes" id="UP000681720">
    <property type="component" value="Unassembled WGS sequence"/>
</dbReference>
<dbReference type="PANTHER" id="PTHR45444:SF3">
    <property type="entry name" value="XANTHINE DEHYDROGENASE"/>
    <property type="match status" value="1"/>
</dbReference>
<feature type="non-terminal residue" evidence="2">
    <location>
        <position position="70"/>
    </location>
</feature>
<sequence length="70" mass="8013">MEHAMLHLGNCYRFPNMRIRGRACKTHLPSNTALRGFGGPQAILACENIIEHIASYLKMDPFNIRQLNLF</sequence>
<feature type="domain" description="Aldehyde oxidase/xanthine dehydrogenase first molybdopterin binding" evidence="1">
    <location>
        <begin position="1"/>
        <end position="69"/>
    </location>
</feature>
<protein>
    <recommendedName>
        <fullName evidence="1">Aldehyde oxidase/xanthine dehydrogenase first molybdopterin binding domain-containing protein</fullName>
    </recommendedName>
</protein>
<name>A0A8S2T2Y4_9BILA</name>
<dbReference type="InterPro" id="IPR016208">
    <property type="entry name" value="Ald_Oxase/xanthine_DH-like"/>
</dbReference>
<dbReference type="SUPFAM" id="SSF56003">
    <property type="entry name" value="Molybdenum cofactor-binding domain"/>
    <property type="match status" value="1"/>
</dbReference>
<organism evidence="2 3">
    <name type="scientific">Rotaria magnacalcarata</name>
    <dbReference type="NCBI Taxonomy" id="392030"/>
    <lineage>
        <taxon>Eukaryota</taxon>
        <taxon>Metazoa</taxon>
        <taxon>Spiralia</taxon>
        <taxon>Gnathifera</taxon>
        <taxon>Rotifera</taxon>
        <taxon>Eurotatoria</taxon>
        <taxon>Bdelloidea</taxon>
        <taxon>Philodinida</taxon>
        <taxon>Philodinidae</taxon>
        <taxon>Rotaria</taxon>
    </lineage>
</organism>
<dbReference type="GO" id="GO:0016491">
    <property type="term" value="F:oxidoreductase activity"/>
    <property type="evidence" value="ECO:0007669"/>
    <property type="project" value="InterPro"/>
</dbReference>
<evidence type="ECO:0000313" key="3">
    <source>
        <dbReference type="Proteomes" id="UP000681720"/>
    </source>
</evidence>
<dbReference type="AlphaFoldDB" id="A0A8S2T2Y4"/>
<dbReference type="EMBL" id="CAJOBJ010029785">
    <property type="protein sequence ID" value="CAF4266339.1"/>
    <property type="molecule type" value="Genomic_DNA"/>
</dbReference>
<accession>A0A8S2T2Y4</accession>
<dbReference type="InterPro" id="IPR037165">
    <property type="entry name" value="AldOxase/xan_DH_Mopterin-bd_sf"/>
</dbReference>
<dbReference type="GO" id="GO:0005506">
    <property type="term" value="F:iron ion binding"/>
    <property type="evidence" value="ECO:0007669"/>
    <property type="project" value="InterPro"/>
</dbReference>